<gene>
    <name evidence="3" type="ORF">BJ322DRAFT_1192958</name>
</gene>
<dbReference type="AlphaFoldDB" id="A0A9P6HE23"/>
<evidence type="ECO:0000259" key="2">
    <source>
        <dbReference type="Pfam" id="PF00850"/>
    </source>
</evidence>
<feature type="domain" description="Histone deacetylase" evidence="2">
    <location>
        <begin position="135"/>
        <end position="444"/>
    </location>
</feature>
<proteinExistence type="predicted"/>
<dbReference type="OrthoDB" id="5232919at2759"/>
<name>A0A9P6HE23_9AGAM</name>
<sequence length="584" mass="63814">MSSHFSNSAILSVFVQDVCLNHQYIRSRDLSAIVERPERVRAVKAGLAVALSRLEELSVALKRKTLPVPTNALNNDSSNPDDLAKALDQMTLDASTAPPLESEGIPVRIVDSTASVNILNDAAVKFIHGDIDGDVYLEKLKDWVANSVDKISKGESEIPLHLPQGDLYLCPGSLDAIQGALGTVCEAVDSVFTNTGHHSQSSANSPKQAFCVVRPPGHHCGEDTPCGFCFVNNVAVAAAHAHLKHNVRKVVILDIDLHHGNGTQAIAWAINEEYHRKTLEFESKPADERVENSLQIYYGSLHDVLSFPCEDGKAELVQAASVSIHGPHGQHIENIHLEKYTSPEDFFERLYEGPYKKLLTKAEQFVNETGGSNGDTLVFISCGFDACEHEYESMSRHGRTVPVEFYHRFTRDACALANRIAGGRIISVLEGGYSDRALISGTIAHIVGFTGVEAHVSRDWWKPDALDEVEKGLKKRRGGRQSNTTPLPAWLDRTITLLGTMEGGKSAPKYSCPVPARSMKLRERKQEDGASGKSTPRETSPDKHEPSPVVKAEAKEATTKQENQATVAKKLPRVILKVGPPPSK</sequence>
<dbReference type="PRINTS" id="PR01270">
    <property type="entry name" value="HDASUPER"/>
</dbReference>
<dbReference type="InterPro" id="IPR023801">
    <property type="entry name" value="His_deacetylse_dom"/>
</dbReference>
<dbReference type="InterPro" id="IPR037138">
    <property type="entry name" value="His_deacetylse_dom_sf"/>
</dbReference>
<feature type="compositionally biased region" description="Basic and acidic residues" evidence="1">
    <location>
        <begin position="520"/>
        <end position="559"/>
    </location>
</feature>
<protein>
    <submittedName>
        <fullName evidence="3">Arginase/deacetylase</fullName>
    </submittedName>
</protein>
<dbReference type="GO" id="GO:0010468">
    <property type="term" value="P:regulation of gene expression"/>
    <property type="evidence" value="ECO:0007669"/>
    <property type="project" value="UniProtKB-ARBA"/>
</dbReference>
<keyword evidence="4" id="KW-1185">Reference proteome</keyword>
<accession>A0A9P6HE23</accession>
<dbReference type="Proteomes" id="UP000736335">
    <property type="component" value="Unassembled WGS sequence"/>
</dbReference>
<comment type="caution">
    <text evidence="3">The sequence shown here is derived from an EMBL/GenBank/DDBJ whole genome shotgun (WGS) entry which is preliminary data.</text>
</comment>
<organism evidence="3 4">
    <name type="scientific">Thelephora terrestris</name>
    <dbReference type="NCBI Taxonomy" id="56493"/>
    <lineage>
        <taxon>Eukaryota</taxon>
        <taxon>Fungi</taxon>
        <taxon>Dikarya</taxon>
        <taxon>Basidiomycota</taxon>
        <taxon>Agaricomycotina</taxon>
        <taxon>Agaricomycetes</taxon>
        <taxon>Thelephorales</taxon>
        <taxon>Thelephoraceae</taxon>
        <taxon>Thelephora</taxon>
    </lineage>
</organism>
<evidence type="ECO:0000256" key="1">
    <source>
        <dbReference type="SAM" id="MobiDB-lite"/>
    </source>
</evidence>
<reference evidence="3" key="1">
    <citation type="journal article" date="2020" name="Nat. Commun.">
        <title>Large-scale genome sequencing of mycorrhizal fungi provides insights into the early evolution of symbiotic traits.</title>
        <authorList>
            <person name="Miyauchi S."/>
            <person name="Kiss E."/>
            <person name="Kuo A."/>
            <person name="Drula E."/>
            <person name="Kohler A."/>
            <person name="Sanchez-Garcia M."/>
            <person name="Morin E."/>
            <person name="Andreopoulos B."/>
            <person name="Barry K.W."/>
            <person name="Bonito G."/>
            <person name="Buee M."/>
            <person name="Carver A."/>
            <person name="Chen C."/>
            <person name="Cichocki N."/>
            <person name="Clum A."/>
            <person name="Culley D."/>
            <person name="Crous P.W."/>
            <person name="Fauchery L."/>
            <person name="Girlanda M."/>
            <person name="Hayes R.D."/>
            <person name="Keri Z."/>
            <person name="LaButti K."/>
            <person name="Lipzen A."/>
            <person name="Lombard V."/>
            <person name="Magnuson J."/>
            <person name="Maillard F."/>
            <person name="Murat C."/>
            <person name="Nolan M."/>
            <person name="Ohm R.A."/>
            <person name="Pangilinan J."/>
            <person name="Pereira M.F."/>
            <person name="Perotto S."/>
            <person name="Peter M."/>
            <person name="Pfister S."/>
            <person name="Riley R."/>
            <person name="Sitrit Y."/>
            <person name="Stielow J.B."/>
            <person name="Szollosi G."/>
            <person name="Zifcakova L."/>
            <person name="Stursova M."/>
            <person name="Spatafora J.W."/>
            <person name="Tedersoo L."/>
            <person name="Vaario L.M."/>
            <person name="Yamada A."/>
            <person name="Yan M."/>
            <person name="Wang P."/>
            <person name="Xu J."/>
            <person name="Bruns T."/>
            <person name="Baldrian P."/>
            <person name="Vilgalys R."/>
            <person name="Dunand C."/>
            <person name="Henrissat B."/>
            <person name="Grigoriev I.V."/>
            <person name="Hibbett D."/>
            <person name="Nagy L.G."/>
            <person name="Martin F.M."/>
        </authorList>
    </citation>
    <scope>NUCLEOTIDE SEQUENCE</scope>
    <source>
        <strain evidence="3">UH-Tt-Lm1</strain>
    </source>
</reference>
<dbReference type="GO" id="GO:0004407">
    <property type="term" value="F:histone deacetylase activity"/>
    <property type="evidence" value="ECO:0007669"/>
    <property type="project" value="TreeGrafter"/>
</dbReference>
<dbReference type="GO" id="GO:0005634">
    <property type="term" value="C:nucleus"/>
    <property type="evidence" value="ECO:0007669"/>
    <property type="project" value="TreeGrafter"/>
</dbReference>
<dbReference type="SUPFAM" id="SSF52768">
    <property type="entry name" value="Arginase/deacetylase"/>
    <property type="match status" value="1"/>
</dbReference>
<dbReference type="InterPro" id="IPR053244">
    <property type="entry name" value="HDAC_HD_type_1"/>
</dbReference>
<dbReference type="PANTHER" id="PTHR47558">
    <property type="entry name" value="HISTONE DEACETYLASE HOS3"/>
    <property type="match status" value="1"/>
</dbReference>
<dbReference type="PANTHER" id="PTHR47558:SF1">
    <property type="entry name" value="HISTONE DEACETYLASE HOS3"/>
    <property type="match status" value="1"/>
</dbReference>
<dbReference type="InterPro" id="IPR000286">
    <property type="entry name" value="HDACs"/>
</dbReference>
<feature type="region of interest" description="Disordered" evidence="1">
    <location>
        <begin position="502"/>
        <end position="584"/>
    </location>
</feature>
<dbReference type="Pfam" id="PF00850">
    <property type="entry name" value="Hist_deacetyl"/>
    <property type="match status" value="1"/>
</dbReference>
<evidence type="ECO:0000313" key="4">
    <source>
        <dbReference type="Proteomes" id="UP000736335"/>
    </source>
</evidence>
<evidence type="ECO:0000313" key="3">
    <source>
        <dbReference type="EMBL" id="KAF9785121.1"/>
    </source>
</evidence>
<reference evidence="3" key="2">
    <citation type="submission" date="2020-11" db="EMBL/GenBank/DDBJ databases">
        <authorList>
            <consortium name="DOE Joint Genome Institute"/>
            <person name="Kuo A."/>
            <person name="Miyauchi S."/>
            <person name="Kiss E."/>
            <person name="Drula E."/>
            <person name="Kohler A."/>
            <person name="Sanchez-Garcia M."/>
            <person name="Andreopoulos B."/>
            <person name="Barry K.W."/>
            <person name="Bonito G."/>
            <person name="Buee M."/>
            <person name="Carver A."/>
            <person name="Chen C."/>
            <person name="Cichocki N."/>
            <person name="Clum A."/>
            <person name="Culley D."/>
            <person name="Crous P.W."/>
            <person name="Fauchery L."/>
            <person name="Girlanda M."/>
            <person name="Hayes R."/>
            <person name="Keri Z."/>
            <person name="Labutti K."/>
            <person name="Lipzen A."/>
            <person name="Lombard V."/>
            <person name="Magnuson J."/>
            <person name="Maillard F."/>
            <person name="Morin E."/>
            <person name="Murat C."/>
            <person name="Nolan M."/>
            <person name="Ohm R."/>
            <person name="Pangilinan J."/>
            <person name="Pereira M."/>
            <person name="Perotto S."/>
            <person name="Peter M."/>
            <person name="Riley R."/>
            <person name="Sitrit Y."/>
            <person name="Stielow B."/>
            <person name="Szollosi G."/>
            <person name="Zifcakova L."/>
            <person name="Stursova M."/>
            <person name="Spatafora J.W."/>
            <person name="Tedersoo L."/>
            <person name="Vaario L.-M."/>
            <person name="Yamada A."/>
            <person name="Yan M."/>
            <person name="Wang P."/>
            <person name="Xu J."/>
            <person name="Bruns T."/>
            <person name="Baldrian P."/>
            <person name="Vilgalys R."/>
            <person name="Henrissat B."/>
            <person name="Grigoriev I.V."/>
            <person name="Hibbett D."/>
            <person name="Nagy L.G."/>
            <person name="Martin F.M."/>
        </authorList>
    </citation>
    <scope>NUCLEOTIDE SEQUENCE</scope>
    <source>
        <strain evidence="3">UH-Tt-Lm1</strain>
    </source>
</reference>
<dbReference type="EMBL" id="WIUZ02000007">
    <property type="protein sequence ID" value="KAF9785121.1"/>
    <property type="molecule type" value="Genomic_DNA"/>
</dbReference>
<dbReference type="Gene3D" id="3.40.800.20">
    <property type="entry name" value="Histone deacetylase domain"/>
    <property type="match status" value="1"/>
</dbReference>
<dbReference type="InterPro" id="IPR023696">
    <property type="entry name" value="Ureohydrolase_dom_sf"/>
</dbReference>